<name>A0A9X3AWX7_9GAMM</name>
<dbReference type="NCBIfam" id="TIGR01965">
    <property type="entry name" value="VCBS_repeat"/>
    <property type="match status" value="4"/>
</dbReference>
<dbReference type="Proteomes" id="UP001155546">
    <property type="component" value="Unassembled WGS sequence"/>
</dbReference>
<keyword evidence="3" id="KW-1185">Reference proteome</keyword>
<proteinExistence type="predicted"/>
<dbReference type="InterPro" id="IPR010221">
    <property type="entry name" value="VCBS_dom"/>
</dbReference>
<reference evidence="2" key="1">
    <citation type="journal article" date="2023" name="Int. J. Syst. Evol. Microbiol.">
        <title>&lt;i&gt;Shewanella septentrionalis&lt;/i&gt; sp. nov. and &lt;i&gt;Shewanella holmiensis&lt;/i&gt; sp. nov., isolated from Baltic Sea water and sediments.</title>
        <authorList>
            <person name="Martin-Rodriguez A.J."/>
            <person name="Thorell K."/>
            <person name="Joffre E."/>
            <person name="Jensie-Markopoulos S."/>
            <person name="Moore E.R.B."/>
            <person name="Sjoling A."/>
        </authorList>
    </citation>
    <scope>NUCLEOTIDE SEQUENCE</scope>
    <source>
        <strain evidence="2">SP1S2-7</strain>
    </source>
</reference>
<dbReference type="EMBL" id="JAMTCD010000060">
    <property type="protein sequence ID" value="MCT7943759.1"/>
    <property type="molecule type" value="Genomic_DNA"/>
</dbReference>
<evidence type="ECO:0000313" key="2">
    <source>
        <dbReference type="EMBL" id="MCT7943759.1"/>
    </source>
</evidence>
<gene>
    <name evidence="2" type="ORF">NE535_18585</name>
</gene>
<dbReference type="InterPro" id="IPR013783">
    <property type="entry name" value="Ig-like_fold"/>
</dbReference>
<organism evidence="2 3">
    <name type="scientific">Shewanella holmiensis</name>
    <dbReference type="NCBI Taxonomy" id="2952222"/>
    <lineage>
        <taxon>Bacteria</taxon>
        <taxon>Pseudomonadati</taxon>
        <taxon>Pseudomonadota</taxon>
        <taxon>Gammaproteobacteria</taxon>
        <taxon>Alteromonadales</taxon>
        <taxon>Shewanellaceae</taxon>
        <taxon>Shewanella</taxon>
    </lineage>
</organism>
<dbReference type="PANTHER" id="PTHR14139:SF2">
    <property type="entry name" value="CALSYNTENIN-1"/>
    <property type="match status" value="1"/>
</dbReference>
<evidence type="ECO:0000313" key="3">
    <source>
        <dbReference type="Proteomes" id="UP001155546"/>
    </source>
</evidence>
<dbReference type="PANTHER" id="PTHR14139">
    <property type="entry name" value="CALSYNTENIN"/>
    <property type="match status" value="1"/>
</dbReference>
<feature type="domain" description="RapA2 cadherin-like" evidence="1">
    <location>
        <begin position="29"/>
        <end position="94"/>
    </location>
</feature>
<dbReference type="FunFam" id="2.60.40.10:FF:003783">
    <property type="match status" value="1"/>
</dbReference>
<dbReference type="InterPro" id="IPR040853">
    <property type="entry name" value="RapA2_cadherin-like"/>
</dbReference>
<feature type="non-terminal residue" evidence="2">
    <location>
        <position position="361"/>
    </location>
</feature>
<dbReference type="RefSeq" id="WP_261300041.1">
    <property type="nucleotide sequence ID" value="NZ_JAMTCD010000060.1"/>
</dbReference>
<sequence>NTQAAIQQLKAGETLTDTFTVSSTDGTTHTLTVTIQGTNDAPVLAAQTQAVTEDGTQLSGHMVATDVDSGDTQTFSIAHAVDGFTLNADGSYSFDPSHASYQHLAAGQTQDVVIPITVTDGSGATATQNLTIRLTGTNDAARISGTDIGRVVEDQTLSASGQLQISDTDDGQAHFIAQTATAGSYGSLTLGEDGHWQYQLDNSKPEVQALQSTDTATDSFTVHSADGSSHSITVTIQGQRDNVVIGGVDVGVVKEDVSAVTGGHLVATGESAEFVPLQQRTPLGNFAMDASGAWTYTLDNSRAGTDALKNGETATDSVTITHTDGTTHTVTVTIMGTNDAPVLSAQTQAISEDGTQLTGHM</sequence>
<dbReference type="Pfam" id="PF17803">
    <property type="entry name" value="Cadherin_4"/>
    <property type="match status" value="2"/>
</dbReference>
<feature type="domain" description="RapA2 cadherin-like" evidence="1">
    <location>
        <begin position="129"/>
        <end position="198"/>
    </location>
</feature>
<dbReference type="Gene3D" id="2.60.40.10">
    <property type="entry name" value="Immunoglobulins"/>
    <property type="match status" value="3"/>
</dbReference>
<protein>
    <submittedName>
        <fullName evidence="2">VCBS domain-containing protein</fullName>
    </submittedName>
</protein>
<comment type="caution">
    <text evidence="2">The sequence shown here is derived from an EMBL/GenBank/DDBJ whole genome shotgun (WGS) entry which is preliminary data.</text>
</comment>
<accession>A0A9X3AWX7</accession>
<feature type="non-terminal residue" evidence="2">
    <location>
        <position position="1"/>
    </location>
</feature>
<evidence type="ECO:0000259" key="1">
    <source>
        <dbReference type="Pfam" id="PF17803"/>
    </source>
</evidence>
<dbReference type="AlphaFoldDB" id="A0A9X3AWX7"/>